<dbReference type="VEuPathDB" id="FungiDB:RhiirFUN_014392"/>
<dbReference type="Proteomes" id="UP000684084">
    <property type="component" value="Unassembled WGS sequence"/>
</dbReference>
<gene>
    <name evidence="2" type="ORF">CHRIB12_LOCUS17299</name>
</gene>
<dbReference type="AlphaFoldDB" id="A0A916EE83"/>
<proteinExistence type="predicted"/>
<dbReference type="EMBL" id="CAGKOT010000043">
    <property type="protein sequence ID" value="CAB5380889.1"/>
    <property type="molecule type" value="Genomic_DNA"/>
</dbReference>
<keyword evidence="1" id="KW-0732">Signal</keyword>
<evidence type="ECO:0000256" key="1">
    <source>
        <dbReference type="SAM" id="SignalP"/>
    </source>
</evidence>
<evidence type="ECO:0000313" key="2">
    <source>
        <dbReference type="EMBL" id="CAB5380889.1"/>
    </source>
</evidence>
<reference evidence="2" key="1">
    <citation type="submission" date="2020-05" db="EMBL/GenBank/DDBJ databases">
        <authorList>
            <person name="Rincon C."/>
            <person name="Sanders R I."/>
            <person name="Robbins C."/>
            <person name="Chaturvedi A."/>
        </authorList>
    </citation>
    <scope>NUCLEOTIDE SEQUENCE</scope>
    <source>
        <strain evidence="2">CHB12</strain>
    </source>
</reference>
<dbReference type="OrthoDB" id="2449283at2759"/>
<sequence length="166" mass="19039">MVIILLLLRVSLKRRMETAGMKSVPRIGGVTEISRIPNSRPDRSFEKEMTNGTSTSINFYGDSQNNKDLIMSSATKRKCVTNIHTIINEKYHKNQRDAQDDYMKDLEYFDKLVDNVGLSYIGREEELTPPCGTMVANSWNSFKIEIGLRYFLSSYHESSGIKLFIQ</sequence>
<accession>A0A916EE83</accession>
<protein>
    <submittedName>
        <fullName evidence="2">Uncharacterized protein</fullName>
    </submittedName>
</protein>
<feature type="chain" id="PRO_5037800845" evidence="1">
    <location>
        <begin position="19"/>
        <end position="166"/>
    </location>
</feature>
<evidence type="ECO:0000313" key="3">
    <source>
        <dbReference type="Proteomes" id="UP000684084"/>
    </source>
</evidence>
<name>A0A916EE83_9GLOM</name>
<organism evidence="2 3">
    <name type="scientific">Rhizophagus irregularis</name>
    <dbReference type="NCBI Taxonomy" id="588596"/>
    <lineage>
        <taxon>Eukaryota</taxon>
        <taxon>Fungi</taxon>
        <taxon>Fungi incertae sedis</taxon>
        <taxon>Mucoromycota</taxon>
        <taxon>Glomeromycotina</taxon>
        <taxon>Glomeromycetes</taxon>
        <taxon>Glomerales</taxon>
        <taxon>Glomeraceae</taxon>
        <taxon>Rhizophagus</taxon>
    </lineage>
</organism>
<comment type="caution">
    <text evidence="2">The sequence shown here is derived from an EMBL/GenBank/DDBJ whole genome shotgun (WGS) entry which is preliminary data.</text>
</comment>
<feature type="signal peptide" evidence="1">
    <location>
        <begin position="1"/>
        <end position="18"/>
    </location>
</feature>